<evidence type="ECO:0000256" key="3">
    <source>
        <dbReference type="SAM" id="MobiDB-lite"/>
    </source>
</evidence>
<sequence length="83" mass="9384">MNFRYYSVNPGVPGEGLEGKEKPKEKVQPVQEEEHSHSQEDLSEEDDDFAEYVNPITGERGGPKGPEPTRFGDWEKGGRCIDF</sequence>
<dbReference type="InterPro" id="IPR012875">
    <property type="entry name" value="SDHF4"/>
</dbReference>
<dbReference type="GO" id="GO:0034553">
    <property type="term" value="P:mitochondrial respiratory chain complex II assembly"/>
    <property type="evidence" value="ECO:0007669"/>
    <property type="project" value="TreeGrafter"/>
</dbReference>
<evidence type="ECO:0000313" key="4">
    <source>
        <dbReference type="EMBL" id="NDV40890.1"/>
    </source>
</evidence>
<accession>A0A6B2LVG5</accession>
<comment type="similarity">
    <text evidence="1">Belongs to the SDHAF4 family.</text>
</comment>
<dbReference type="Pfam" id="PF07896">
    <property type="entry name" value="DUF1674"/>
    <property type="match status" value="1"/>
</dbReference>
<protein>
    <recommendedName>
        <fullName evidence="2">Succinate dehydrogenase assembly factor 4, mitochondrial</fullName>
    </recommendedName>
</protein>
<dbReference type="PANTHER" id="PTHR28524">
    <property type="entry name" value="SUCCINATE DEHYDROGENASE ASSEMBLY FACTOR 4, MITOCHONDRIAL"/>
    <property type="match status" value="1"/>
</dbReference>
<dbReference type="EMBL" id="GIBP01011921">
    <property type="protein sequence ID" value="NDV40890.1"/>
    <property type="molecule type" value="Transcribed_RNA"/>
</dbReference>
<dbReference type="PANTHER" id="PTHR28524:SF3">
    <property type="entry name" value="SUCCINATE DEHYDROGENASE ASSEMBLY FACTOR 4, MITOCHONDRIAL"/>
    <property type="match status" value="1"/>
</dbReference>
<proteinExistence type="inferred from homology"/>
<evidence type="ECO:0000256" key="1">
    <source>
        <dbReference type="ARBA" id="ARBA00005701"/>
    </source>
</evidence>
<feature type="compositionally biased region" description="Basic and acidic residues" evidence="3">
    <location>
        <begin position="17"/>
        <end position="40"/>
    </location>
</feature>
<feature type="compositionally biased region" description="Acidic residues" evidence="3">
    <location>
        <begin position="41"/>
        <end position="50"/>
    </location>
</feature>
<feature type="compositionally biased region" description="Basic and acidic residues" evidence="3">
    <location>
        <begin position="70"/>
        <end position="83"/>
    </location>
</feature>
<organism evidence="4">
    <name type="scientific">Arcella intermedia</name>
    <dbReference type="NCBI Taxonomy" id="1963864"/>
    <lineage>
        <taxon>Eukaryota</taxon>
        <taxon>Amoebozoa</taxon>
        <taxon>Tubulinea</taxon>
        <taxon>Elardia</taxon>
        <taxon>Arcellinida</taxon>
        <taxon>Sphaerothecina</taxon>
        <taxon>Arcellidae</taxon>
        <taxon>Arcella</taxon>
    </lineage>
</organism>
<feature type="region of interest" description="Disordered" evidence="3">
    <location>
        <begin position="1"/>
        <end position="83"/>
    </location>
</feature>
<dbReference type="AlphaFoldDB" id="A0A6B2LVG5"/>
<dbReference type="GO" id="GO:0005739">
    <property type="term" value="C:mitochondrion"/>
    <property type="evidence" value="ECO:0007669"/>
    <property type="project" value="TreeGrafter"/>
</dbReference>
<evidence type="ECO:0000256" key="2">
    <source>
        <dbReference type="ARBA" id="ARBA00022170"/>
    </source>
</evidence>
<reference evidence="4" key="1">
    <citation type="journal article" date="2020" name="J. Eukaryot. Microbiol.">
        <title>De novo Sequencing, Assembly and Annotation of the Transcriptome for the Free-Living Testate Amoeba Arcella intermedia.</title>
        <authorList>
            <person name="Ribeiro G.M."/>
            <person name="Porfirio-Sousa A.L."/>
            <person name="Maurer-Alcala X.X."/>
            <person name="Katz L.A."/>
            <person name="Lahr D.J.G."/>
        </authorList>
    </citation>
    <scope>NUCLEOTIDE SEQUENCE</scope>
</reference>
<name>A0A6B2LVG5_9EUKA</name>